<accession>A0AAE1FFT3</accession>
<dbReference type="EMBL" id="JAWQEG010002221">
    <property type="protein sequence ID" value="KAK3873465.1"/>
    <property type="molecule type" value="Genomic_DNA"/>
</dbReference>
<dbReference type="Proteomes" id="UP001286313">
    <property type="component" value="Unassembled WGS sequence"/>
</dbReference>
<sequence length="110" mass="11686">MISLQATPLSSLLQHCLILSLPIPLSVSPLLPTTTLSLLSLPATSCFPSPPHSPSQPPLALPPLPLSLPATSCSPSPPHSPSQPPLCSGWLARSRRFSKWREWGEDSSSC</sequence>
<evidence type="ECO:0000313" key="2">
    <source>
        <dbReference type="EMBL" id="KAK3873465.1"/>
    </source>
</evidence>
<reference evidence="2" key="1">
    <citation type="submission" date="2023-10" db="EMBL/GenBank/DDBJ databases">
        <title>Genome assemblies of two species of porcelain crab, Petrolisthes cinctipes and Petrolisthes manimaculis (Anomura: Porcellanidae).</title>
        <authorList>
            <person name="Angst P."/>
        </authorList>
    </citation>
    <scope>NUCLEOTIDE SEQUENCE</scope>
    <source>
        <strain evidence="2">PB745_01</strain>
        <tissue evidence="2">Gill</tissue>
    </source>
</reference>
<gene>
    <name evidence="2" type="ORF">Pcinc_021526</name>
</gene>
<proteinExistence type="predicted"/>
<protein>
    <submittedName>
        <fullName evidence="2">Uncharacterized protein</fullName>
    </submittedName>
</protein>
<keyword evidence="3" id="KW-1185">Reference proteome</keyword>
<organism evidence="2 3">
    <name type="scientific">Petrolisthes cinctipes</name>
    <name type="common">Flat porcelain crab</name>
    <dbReference type="NCBI Taxonomy" id="88211"/>
    <lineage>
        <taxon>Eukaryota</taxon>
        <taxon>Metazoa</taxon>
        <taxon>Ecdysozoa</taxon>
        <taxon>Arthropoda</taxon>
        <taxon>Crustacea</taxon>
        <taxon>Multicrustacea</taxon>
        <taxon>Malacostraca</taxon>
        <taxon>Eumalacostraca</taxon>
        <taxon>Eucarida</taxon>
        <taxon>Decapoda</taxon>
        <taxon>Pleocyemata</taxon>
        <taxon>Anomura</taxon>
        <taxon>Galatheoidea</taxon>
        <taxon>Porcellanidae</taxon>
        <taxon>Petrolisthes</taxon>
    </lineage>
</organism>
<feature type="region of interest" description="Disordered" evidence="1">
    <location>
        <begin position="47"/>
        <end position="88"/>
    </location>
</feature>
<dbReference type="AlphaFoldDB" id="A0AAE1FFT3"/>
<feature type="compositionally biased region" description="Pro residues" evidence="1">
    <location>
        <begin position="75"/>
        <end position="84"/>
    </location>
</feature>
<evidence type="ECO:0000313" key="3">
    <source>
        <dbReference type="Proteomes" id="UP001286313"/>
    </source>
</evidence>
<comment type="caution">
    <text evidence="2">The sequence shown here is derived from an EMBL/GenBank/DDBJ whole genome shotgun (WGS) entry which is preliminary data.</text>
</comment>
<name>A0AAE1FFT3_PETCI</name>
<feature type="compositionally biased region" description="Pro residues" evidence="1">
    <location>
        <begin position="48"/>
        <end position="66"/>
    </location>
</feature>
<evidence type="ECO:0000256" key="1">
    <source>
        <dbReference type="SAM" id="MobiDB-lite"/>
    </source>
</evidence>